<name>A0A8J7M4I9_9RHOB</name>
<comment type="caution">
    <text evidence="1">The sequence shown here is derived from an EMBL/GenBank/DDBJ whole genome shotgun (WGS) entry which is preliminary data.</text>
</comment>
<evidence type="ECO:0000313" key="2">
    <source>
        <dbReference type="Proteomes" id="UP000655420"/>
    </source>
</evidence>
<dbReference type="AlphaFoldDB" id="A0A8J7M4I9"/>
<evidence type="ECO:0008006" key="3">
    <source>
        <dbReference type="Google" id="ProtNLM"/>
    </source>
</evidence>
<sequence length="122" mass="12870">MDDAKTLLAEGHALLARERVLLTAGELTNLEGLALEKAAYVERLEAAWPGMERAAAMREGLSALIADARANERLIHAVRDGLGAARRRIAALEATRAGAVAYARDGSRIASRADACGTTKCA</sequence>
<dbReference type="RefSeq" id="WP_200606778.1">
    <property type="nucleotide sequence ID" value="NZ_JAEHHL010000001.1"/>
</dbReference>
<accession>A0A8J7M4I9</accession>
<gene>
    <name evidence="1" type="ORF">H0I76_02860</name>
</gene>
<proteinExistence type="predicted"/>
<evidence type="ECO:0000313" key="1">
    <source>
        <dbReference type="EMBL" id="MBK0398118.1"/>
    </source>
</evidence>
<reference evidence="1" key="1">
    <citation type="submission" date="2020-12" db="EMBL/GenBank/DDBJ databases">
        <title>Bacterial taxonomy.</title>
        <authorList>
            <person name="Pan X."/>
        </authorList>
    </citation>
    <scope>NUCLEOTIDE SEQUENCE</scope>
    <source>
        <strain evidence="1">M0105</strain>
    </source>
</reference>
<dbReference type="EMBL" id="JAEHHL010000001">
    <property type="protein sequence ID" value="MBK0398118.1"/>
    <property type="molecule type" value="Genomic_DNA"/>
</dbReference>
<keyword evidence="2" id="KW-1185">Reference proteome</keyword>
<organism evidence="1 2">
    <name type="scientific">Thermohalobaculum xanthum</name>
    <dbReference type="NCBI Taxonomy" id="2753746"/>
    <lineage>
        <taxon>Bacteria</taxon>
        <taxon>Pseudomonadati</taxon>
        <taxon>Pseudomonadota</taxon>
        <taxon>Alphaproteobacteria</taxon>
        <taxon>Rhodobacterales</taxon>
        <taxon>Paracoccaceae</taxon>
        <taxon>Thermohalobaculum</taxon>
    </lineage>
</organism>
<dbReference type="Proteomes" id="UP000655420">
    <property type="component" value="Unassembled WGS sequence"/>
</dbReference>
<protein>
    <recommendedName>
        <fullName evidence="3">FlgN protein</fullName>
    </recommendedName>
</protein>